<evidence type="ECO:0000313" key="1">
    <source>
        <dbReference type="EMBL" id="OCT79614.1"/>
    </source>
</evidence>
<gene>
    <name evidence="1" type="ORF">XELAEV_18026422mg</name>
</gene>
<evidence type="ECO:0000313" key="2">
    <source>
        <dbReference type="Proteomes" id="UP000694892"/>
    </source>
</evidence>
<dbReference type="EMBL" id="CM004474">
    <property type="protein sequence ID" value="OCT79614.1"/>
    <property type="molecule type" value="Genomic_DNA"/>
</dbReference>
<proteinExistence type="predicted"/>
<organism evidence="1 2">
    <name type="scientific">Xenopus laevis</name>
    <name type="common">African clawed frog</name>
    <dbReference type="NCBI Taxonomy" id="8355"/>
    <lineage>
        <taxon>Eukaryota</taxon>
        <taxon>Metazoa</taxon>
        <taxon>Chordata</taxon>
        <taxon>Craniata</taxon>
        <taxon>Vertebrata</taxon>
        <taxon>Euteleostomi</taxon>
        <taxon>Amphibia</taxon>
        <taxon>Batrachia</taxon>
        <taxon>Anura</taxon>
        <taxon>Pipoidea</taxon>
        <taxon>Pipidae</taxon>
        <taxon>Xenopodinae</taxon>
        <taxon>Xenopus</taxon>
        <taxon>Xenopus</taxon>
    </lineage>
</organism>
<name>A0A974CTR0_XENLA</name>
<accession>A0A974CTR0</accession>
<protein>
    <submittedName>
        <fullName evidence="1">Uncharacterized protein</fullName>
    </submittedName>
</protein>
<reference evidence="2" key="1">
    <citation type="journal article" date="2016" name="Nature">
        <title>Genome evolution in the allotetraploid frog Xenopus laevis.</title>
        <authorList>
            <person name="Session A.M."/>
            <person name="Uno Y."/>
            <person name="Kwon T."/>
            <person name="Chapman J.A."/>
            <person name="Toyoda A."/>
            <person name="Takahashi S."/>
            <person name="Fukui A."/>
            <person name="Hikosaka A."/>
            <person name="Suzuki A."/>
            <person name="Kondo M."/>
            <person name="van Heeringen S.J."/>
            <person name="Quigley I."/>
            <person name="Heinz S."/>
            <person name="Ogino H."/>
            <person name="Ochi H."/>
            <person name="Hellsten U."/>
            <person name="Lyons J.B."/>
            <person name="Simakov O."/>
            <person name="Putnam N."/>
            <person name="Stites J."/>
            <person name="Kuroki Y."/>
            <person name="Tanaka T."/>
            <person name="Michiue T."/>
            <person name="Watanabe M."/>
            <person name="Bogdanovic O."/>
            <person name="Lister R."/>
            <person name="Georgiou G."/>
            <person name="Paranjpe S.S."/>
            <person name="van Kruijsbergen I."/>
            <person name="Shu S."/>
            <person name="Carlson J."/>
            <person name="Kinoshita T."/>
            <person name="Ohta Y."/>
            <person name="Mawaribuchi S."/>
            <person name="Jenkins J."/>
            <person name="Grimwood J."/>
            <person name="Schmutz J."/>
            <person name="Mitros T."/>
            <person name="Mozaffari S.V."/>
            <person name="Suzuki Y."/>
            <person name="Haramoto Y."/>
            <person name="Yamamoto T.S."/>
            <person name="Takagi C."/>
            <person name="Heald R."/>
            <person name="Miller K."/>
            <person name="Haudenschild C."/>
            <person name="Kitzman J."/>
            <person name="Nakayama T."/>
            <person name="Izutsu Y."/>
            <person name="Robert J."/>
            <person name="Fortriede J."/>
            <person name="Burns K."/>
            <person name="Lotay V."/>
            <person name="Karimi K."/>
            <person name="Yasuoka Y."/>
            <person name="Dichmann D.S."/>
            <person name="Flajnik M.F."/>
            <person name="Houston D.W."/>
            <person name="Shendure J."/>
            <person name="DuPasquier L."/>
            <person name="Vize P.D."/>
            <person name="Zorn A.M."/>
            <person name="Ito M."/>
            <person name="Marcotte E.M."/>
            <person name="Wallingford J.B."/>
            <person name="Ito Y."/>
            <person name="Asashima M."/>
            <person name="Ueno N."/>
            <person name="Matsuda Y."/>
            <person name="Veenstra G.J."/>
            <person name="Fujiyama A."/>
            <person name="Harland R.M."/>
            <person name="Taira M."/>
            <person name="Rokhsar D.S."/>
        </authorList>
    </citation>
    <scope>NUCLEOTIDE SEQUENCE [LARGE SCALE GENOMIC DNA]</scope>
    <source>
        <strain evidence="2">J</strain>
    </source>
</reference>
<sequence length="97" mass="10872">MSADQNHMETNSISFHGKYYPANLHGFLWHFSPPPLTACPNCTFPGWGKVASHTCAASLPLYVNSIVKPLCTDRWELSYCTVNCIVDCVPITLFVYM</sequence>
<dbReference type="Proteomes" id="UP000694892">
    <property type="component" value="Chromosome 5L"/>
</dbReference>
<dbReference type="AlphaFoldDB" id="A0A974CTR0"/>